<keyword evidence="2" id="KW-0012">Acyltransferase</keyword>
<dbReference type="Pfam" id="PF00583">
    <property type="entry name" value="Acetyltransf_1"/>
    <property type="match status" value="1"/>
</dbReference>
<organism evidence="2 3">
    <name type="scientific">Luteimonas notoginsengisoli</name>
    <dbReference type="NCBI Taxonomy" id="1578200"/>
    <lineage>
        <taxon>Bacteria</taxon>
        <taxon>Pseudomonadati</taxon>
        <taxon>Pseudomonadota</taxon>
        <taxon>Gammaproteobacteria</taxon>
        <taxon>Lysobacterales</taxon>
        <taxon>Lysobacteraceae</taxon>
        <taxon>Luteimonas</taxon>
    </lineage>
</organism>
<dbReference type="InterPro" id="IPR000182">
    <property type="entry name" value="GNAT_dom"/>
</dbReference>
<gene>
    <name evidence="2" type="ORF">ACFOM9_01215</name>
</gene>
<protein>
    <submittedName>
        <fullName evidence="2">GNAT family N-acetyltransferase</fullName>
        <ecNumber evidence="2">2.3.-.-</ecNumber>
    </submittedName>
</protein>
<accession>A0ABV7UP38</accession>
<dbReference type="RefSeq" id="WP_386705403.1">
    <property type="nucleotide sequence ID" value="NZ_JBHRYF010000001.1"/>
</dbReference>
<dbReference type="CDD" id="cd04301">
    <property type="entry name" value="NAT_SF"/>
    <property type="match status" value="1"/>
</dbReference>
<dbReference type="InterPro" id="IPR016181">
    <property type="entry name" value="Acyl_CoA_acyltransferase"/>
</dbReference>
<dbReference type="GO" id="GO:0016746">
    <property type="term" value="F:acyltransferase activity"/>
    <property type="evidence" value="ECO:0007669"/>
    <property type="project" value="UniProtKB-KW"/>
</dbReference>
<name>A0ABV7UP38_9GAMM</name>
<feature type="domain" description="N-acetyltransferase" evidence="1">
    <location>
        <begin position="1"/>
        <end position="97"/>
    </location>
</feature>
<dbReference type="EMBL" id="JBHRYF010000001">
    <property type="protein sequence ID" value="MFC3658695.1"/>
    <property type="molecule type" value="Genomic_DNA"/>
</dbReference>
<dbReference type="PROSITE" id="PS51186">
    <property type="entry name" value="GNAT"/>
    <property type="match status" value="1"/>
</dbReference>
<dbReference type="Gene3D" id="3.40.630.30">
    <property type="match status" value="1"/>
</dbReference>
<comment type="caution">
    <text evidence="2">The sequence shown here is derived from an EMBL/GenBank/DDBJ whole genome shotgun (WGS) entry which is preliminary data.</text>
</comment>
<sequence>MRAMLAMFGEAFGDVPTFSEAPPGQAYLRRLGSDAFIALAALKDGAVVGGLAAYVLSKFEQERSEICIYDLAVSEARRRQGIATALLMELRRVAART</sequence>
<dbReference type="EC" id="2.3.-.-" evidence="2"/>
<reference evidence="3" key="1">
    <citation type="journal article" date="2019" name="Int. J. Syst. Evol. Microbiol.">
        <title>The Global Catalogue of Microorganisms (GCM) 10K type strain sequencing project: providing services to taxonomists for standard genome sequencing and annotation.</title>
        <authorList>
            <consortium name="The Broad Institute Genomics Platform"/>
            <consortium name="The Broad Institute Genome Sequencing Center for Infectious Disease"/>
            <person name="Wu L."/>
            <person name="Ma J."/>
        </authorList>
    </citation>
    <scope>NUCLEOTIDE SEQUENCE [LARGE SCALE GENOMIC DNA]</scope>
    <source>
        <strain evidence="3">KCTC 42211</strain>
    </source>
</reference>
<evidence type="ECO:0000313" key="3">
    <source>
        <dbReference type="Proteomes" id="UP001595724"/>
    </source>
</evidence>
<keyword evidence="3" id="KW-1185">Reference proteome</keyword>
<dbReference type="Proteomes" id="UP001595724">
    <property type="component" value="Unassembled WGS sequence"/>
</dbReference>
<evidence type="ECO:0000313" key="2">
    <source>
        <dbReference type="EMBL" id="MFC3658695.1"/>
    </source>
</evidence>
<dbReference type="SUPFAM" id="SSF55729">
    <property type="entry name" value="Acyl-CoA N-acyltransferases (Nat)"/>
    <property type="match status" value="1"/>
</dbReference>
<evidence type="ECO:0000259" key="1">
    <source>
        <dbReference type="PROSITE" id="PS51186"/>
    </source>
</evidence>
<proteinExistence type="predicted"/>
<keyword evidence="2" id="KW-0808">Transferase</keyword>